<feature type="active site" evidence="5">
    <location>
        <position position="171"/>
    </location>
</feature>
<evidence type="ECO:0000256" key="3">
    <source>
        <dbReference type="ARBA" id="ARBA00023002"/>
    </source>
</evidence>
<evidence type="ECO:0000256" key="6">
    <source>
        <dbReference type="RuleBase" id="RU910714"/>
    </source>
</evidence>
<accession>A0A2N4U2H8</accession>
<evidence type="ECO:0000256" key="1">
    <source>
        <dbReference type="ARBA" id="ARBA00009080"/>
    </source>
</evidence>
<comment type="similarity">
    <text evidence="1 6">Belongs to the HIBADH-related family.</text>
</comment>
<dbReference type="PIRSF" id="PIRSF000103">
    <property type="entry name" value="HIBADH"/>
    <property type="match status" value="1"/>
</dbReference>
<dbReference type="PROSITE" id="PS00895">
    <property type="entry name" value="3_HYDROXYISOBUT_DH"/>
    <property type="match status" value="1"/>
</dbReference>
<feature type="domain" description="3-hydroxyisobutyrate dehydrogenase-like NAD-binding" evidence="8">
    <location>
        <begin position="165"/>
        <end position="290"/>
    </location>
</feature>
<evidence type="ECO:0000313" key="9">
    <source>
        <dbReference type="EMBL" id="PLC49218.1"/>
    </source>
</evidence>
<comment type="caution">
    <text evidence="9">The sequence shown here is derived from an EMBL/GenBank/DDBJ whole genome shotgun (WGS) entry which is preliminary data.</text>
</comment>
<comment type="pathway">
    <text evidence="6">Amino-acid degradation; L-valine degradation.</text>
</comment>
<dbReference type="InterPro" id="IPR008927">
    <property type="entry name" value="6-PGluconate_DH-like_C_sf"/>
</dbReference>
<dbReference type="GO" id="GO:0051287">
    <property type="term" value="F:NAD binding"/>
    <property type="evidence" value="ECO:0007669"/>
    <property type="project" value="InterPro"/>
</dbReference>
<dbReference type="EC" id="1.1.1.31" evidence="6"/>
<keyword evidence="10" id="KW-1185">Reference proteome</keyword>
<evidence type="ECO:0000313" key="10">
    <source>
        <dbReference type="Proteomes" id="UP000234190"/>
    </source>
</evidence>
<dbReference type="InterPro" id="IPR015815">
    <property type="entry name" value="HIBADH-related"/>
</dbReference>
<gene>
    <name evidence="9" type="primary">mmsB</name>
    <name evidence="9" type="ORF">CR159_14480</name>
</gene>
<dbReference type="EMBL" id="PDNW01000012">
    <property type="protein sequence ID" value="PLC49218.1"/>
    <property type="molecule type" value="Genomic_DNA"/>
</dbReference>
<dbReference type="AlphaFoldDB" id="A0A2N4U2H8"/>
<dbReference type="SUPFAM" id="SSF51735">
    <property type="entry name" value="NAD(P)-binding Rossmann-fold domains"/>
    <property type="match status" value="1"/>
</dbReference>
<dbReference type="InterPro" id="IPR002204">
    <property type="entry name" value="3-OH-isobutyrate_DH-rel_CS"/>
</dbReference>
<dbReference type="InterPro" id="IPR011548">
    <property type="entry name" value="HIBADH"/>
</dbReference>
<comment type="catalytic activity">
    <reaction evidence="6">
        <text>3-hydroxy-2-methylpropanoate + NAD(+) = 2-methyl-3-oxopropanoate + NADH + H(+)</text>
        <dbReference type="Rhea" id="RHEA:17681"/>
        <dbReference type="ChEBI" id="CHEBI:11805"/>
        <dbReference type="ChEBI" id="CHEBI:15378"/>
        <dbReference type="ChEBI" id="CHEBI:57540"/>
        <dbReference type="ChEBI" id="CHEBI:57700"/>
        <dbReference type="ChEBI" id="CHEBI:57945"/>
        <dbReference type="EC" id="1.1.1.31"/>
    </reaction>
</comment>
<evidence type="ECO:0000256" key="4">
    <source>
        <dbReference type="ARBA" id="ARBA00023027"/>
    </source>
</evidence>
<dbReference type="FunFam" id="1.10.1040.10:FF:000006">
    <property type="entry name" value="3-hydroxyisobutyrate dehydrogenase"/>
    <property type="match status" value="1"/>
</dbReference>
<evidence type="ECO:0000256" key="2">
    <source>
        <dbReference type="ARBA" id="ARBA00022456"/>
    </source>
</evidence>
<dbReference type="InterPro" id="IPR013328">
    <property type="entry name" value="6PGD_dom2"/>
</dbReference>
<evidence type="ECO:0000259" key="8">
    <source>
        <dbReference type="Pfam" id="PF14833"/>
    </source>
</evidence>
<keyword evidence="4 6" id="KW-0520">NAD</keyword>
<dbReference type="PANTHER" id="PTHR22981">
    <property type="entry name" value="3-HYDROXYISOBUTYRATE DEHYDROGENASE-RELATED"/>
    <property type="match status" value="1"/>
</dbReference>
<dbReference type="InterPro" id="IPR006115">
    <property type="entry name" value="6PGDH_NADP-bd"/>
</dbReference>
<dbReference type="InterPro" id="IPR029154">
    <property type="entry name" value="HIBADH-like_NADP-bd"/>
</dbReference>
<organism evidence="9 10">
    <name type="scientific">Pollutimonas subterranea</name>
    <dbReference type="NCBI Taxonomy" id="2045210"/>
    <lineage>
        <taxon>Bacteria</taxon>
        <taxon>Pseudomonadati</taxon>
        <taxon>Pseudomonadota</taxon>
        <taxon>Betaproteobacteria</taxon>
        <taxon>Burkholderiales</taxon>
        <taxon>Alcaligenaceae</taxon>
        <taxon>Pollutimonas</taxon>
    </lineage>
</organism>
<proteinExistence type="inferred from homology"/>
<dbReference type="Gene3D" id="1.10.1040.10">
    <property type="entry name" value="N-(1-d-carboxylethyl)-l-norvaline Dehydrogenase, domain 2"/>
    <property type="match status" value="1"/>
</dbReference>
<dbReference type="Pfam" id="PF03446">
    <property type="entry name" value="NAD_binding_2"/>
    <property type="match status" value="1"/>
</dbReference>
<dbReference type="Gene3D" id="3.40.50.720">
    <property type="entry name" value="NAD(P)-binding Rossmann-like Domain"/>
    <property type="match status" value="1"/>
</dbReference>
<dbReference type="PANTHER" id="PTHR22981:SF7">
    <property type="entry name" value="3-HYDROXYISOBUTYRATE DEHYDROGENASE, MITOCHONDRIAL"/>
    <property type="match status" value="1"/>
</dbReference>
<dbReference type="Pfam" id="PF14833">
    <property type="entry name" value="NAD_binding_11"/>
    <property type="match status" value="1"/>
</dbReference>
<dbReference type="Proteomes" id="UP000234190">
    <property type="component" value="Unassembled WGS sequence"/>
</dbReference>
<dbReference type="GO" id="GO:0050661">
    <property type="term" value="F:NADP binding"/>
    <property type="evidence" value="ECO:0007669"/>
    <property type="project" value="InterPro"/>
</dbReference>
<dbReference type="SUPFAM" id="SSF48179">
    <property type="entry name" value="6-phosphogluconate dehydrogenase C-terminal domain-like"/>
    <property type="match status" value="1"/>
</dbReference>
<dbReference type="UniPathway" id="UPA00362"/>
<evidence type="ECO:0000256" key="5">
    <source>
        <dbReference type="PIRSR" id="PIRSR000103-1"/>
    </source>
</evidence>
<name>A0A2N4U2H8_9BURK</name>
<keyword evidence="3 6" id="KW-0560">Oxidoreductase</keyword>
<sequence length="305" mass="31273">MSTIAFIGLGNMGYPMSKNLLKAGYNVIGFDLVAENCNRLVSVGGQTAASIADAVAVADIVISMVPTGKHVRAVYEGPDGVLQHARPGTLLIDSSTIDVENSRAVSQAAEAAGFVMVDAPVSGAVPAAEAGTLVFMVGGTKEAFDRVVPTLTCMGTSLVHVGAAGCGQAMKICNNMMAGMSMVALSEALTLAERLGLDYQTVYDVVTKGSGNCWALQAYCPVPGPVPASPANRDYAAGFSMAMMLKDMLLSQSAAADVSTSTPTAASAAALYQKAVDNGYAAKDFSFIFNLVSGRTGVSNENASD</sequence>
<dbReference type="RefSeq" id="WP_102074672.1">
    <property type="nucleotide sequence ID" value="NZ_PDNW01000012.1"/>
</dbReference>
<reference evidence="9 10" key="1">
    <citation type="submission" date="2017-10" db="EMBL/GenBank/DDBJ databases">
        <title>Two draft genome sequences of Pusillimonas sp. strains isolated from a nitrate- and radionuclide-contaminated groundwater in Russia.</title>
        <authorList>
            <person name="Grouzdev D.S."/>
            <person name="Tourova T.P."/>
            <person name="Goeva M.A."/>
            <person name="Babich T.L."/>
            <person name="Sokolova D.S."/>
            <person name="Abdullin R."/>
            <person name="Poltaraus A.B."/>
            <person name="Toshchakov S.V."/>
            <person name="Nazina T.N."/>
        </authorList>
    </citation>
    <scope>NUCLEOTIDE SEQUENCE [LARGE SCALE GENOMIC DNA]</scope>
    <source>
        <strain evidence="9 10">JR1/69-3-13</strain>
    </source>
</reference>
<dbReference type="GO" id="GO:0006574">
    <property type="term" value="P:L-valine catabolic process"/>
    <property type="evidence" value="ECO:0007669"/>
    <property type="project" value="UniProtKB-UniPathway"/>
</dbReference>
<dbReference type="NCBIfam" id="TIGR01692">
    <property type="entry name" value="HIBADH"/>
    <property type="match status" value="1"/>
</dbReference>
<dbReference type="GO" id="GO:0008442">
    <property type="term" value="F:3-hydroxyisobutyrate dehydrogenase activity"/>
    <property type="evidence" value="ECO:0007669"/>
    <property type="project" value="UniProtKB-EC"/>
</dbReference>
<dbReference type="OrthoDB" id="9777604at2"/>
<protein>
    <recommendedName>
        <fullName evidence="6">3-hydroxyisobutyrate dehydrogenase</fullName>
        <shortName evidence="6">HIBADH</shortName>
        <ecNumber evidence="6">1.1.1.31</ecNumber>
    </recommendedName>
</protein>
<evidence type="ECO:0000259" key="7">
    <source>
        <dbReference type="Pfam" id="PF03446"/>
    </source>
</evidence>
<feature type="domain" description="6-phosphogluconate dehydrogenase NADP-binding" evidence="7">
    <location>
        <begin position="3"/>
        <end position="162"/>
    </location>
</feature>
<keyword evidence="2 6" id="KW-0101">Branched-chain amino acid catabolism</keyword>
<dbReference type="InterPro" id="IPR036291">
    <property type="entry name" value="NAD(P)-bd_dom_sf"/>
</dbReference>